<gene>
    <name evidence="1" type="ORF">D4T97_015350</name>
</gene>
<accession>A0A429XWM7</accession>
<keyword evidence="2" id="KW-1185">Reference proteome</keyword>
<protein>
    <submittedName>
        <fullName evidence="1">Uncharacterized protein</fullName>
    </submittedName>
</protein>
<name>A0A429XWM7_9BACI</name>
<dbReference type="OrthoDB" id="2964978at2"/>
<dbReference type="Proteomes" id="UP000287156">
    <property type="component" value="Unassembled WGS sequence"/>
</dbReference>
<dbReference type="AlphaFoldDB" id="A0A429XWM7"/>
<comment type="caution">
    <text evidence="1">The sequence shown here is derived from an EMBL/GenBank/DDBJ whole genome shotgun (WGS) entry which is preliminary data.</text>
</comment>
<dbReference type="EMBL" id="QYTV02000007">
    <property type="protein sequence ID" value="RST72790.1"/>
    <property type="molecule type" value="Genomic_DNA"/>
</dbReference>
<organism evidence="1 2">
    <name type="scientific">Siminovitchia acidinfaciens</name>
    <dbReference type="NCBI Taxonomy" id="2321395"/>
    <lineage>
        <taxon>Bacteria</taxon>
        <taxon>Bacillati</taxon>
        <taxon>Bacillota</taxon>
        <taxon>Bacilli</taxon>
        <taxon>Bacillales</taxon>
        <taxon>Bacillaceae</taxon>
        <taxon>Siminovitchia</taxon>
    </lineage>
</organism>
<evidence type="ECO:0000313" key="2">
    <source>
        <dbReference type="Proteomes" id="UP000287156"/>
    </source>
</evidence>
<evidence type="ECO:0000313" key="1">
    <source>
        <dbReference type="EMBL" id="RST72790.1"/>
    </source>
</evidence>
<reference evidence="1" key="1">
    <citation type="submission" date="2018-12" db="EMBL/GenBank/DDBJ databases">
        <authorList>
            <person name="Sun L."/>
            <person name="Chen Z."/>
        </authorList>
    </citation>
    <scope>NUCLEOTIDE SEQUENCE [LARGE SCALE GENOMIC DNA]</scope>
    <source>
        <strain evidence="1">3-2-2</strain>
    </source>
</reference>
<sequence>MYHPTHFENLKVAFENRIYDLDNIDEKITIVNRSDRTDFAILSRELSIQFTLVNQPDVTAEVLLAASLEDLAGEILETPDATYGCTLFLRFYKHVHDAREQCVKIEDALYAVWENDIELTQTLSFTYGEDAPGYMNQIEVKFKVKISEENMREIPPFLEHVLKTLEVLNKV</sequence>
<proteinExistence type="predicted"/>
<dbReference type="RefSeq" id="WP_126051635.1">
    <property type="nucleotide sequence ID" value="NZ_QYTV02000007.1"/>
</dbReference>